<name>A0ABT7YDA7_9BACT</name>
<dbReference type="RefSeq" id="WP_290000036.1">
    <property type="nucleotide sequence ID" value="NZ_JAUEPH010000004.1"/>
</dbReference>
<feature type="domain" description="VLRF1" evidence="1">
    <location>
        <begin position="68"/>
        <end position="207"/>
    </location>
</feature>
<dbReference type="PROSITE" id="PS52044">
    <property type="entry name" value="VLRF1"/>
    <property type="match status" value="1"/>
</dbReference>
<proteinExistence type="predicted"/>
<dbReference type="EMBL" id="JAUEPH010000004">
    <property type="protein sequence ID" value="MDN3204463.1"/>
    <property type="molecule type" value="Genomic_DNA"/>
</dbReference>
<reference evidence="2" key="1">
    <citation type="submission" date="2023-06" db="EMBL/GenBank/DDBJ databases">
        <title>Robiginitalea aurantiacus sp. nov. and Algoriphagus sediminis sp. nov., isolated from coastal sediment.</title>
        <authorList>
            <person name="Zhou Z.Y."/>
            <person name="An J."/>
            <person name="Jia Y.W."/>
            <person name="Du Z.J."/>
        </authorList>
    </citation>
    <scope>NUCLEOTIDE SEQUENCE</scope>
    <source>
        <strain evidence="2">C2-7</strain>
    </source>
</reference>
<gene>
    <name evidence="2" type="ORF">QVH07_09895</name>
</gene>
<dbReference type="Pfam" id="PF18826">
    <property type="entry name" value="bVLRF1"/>
    <property type="match status" value="1"/>
</dbReference>
<comment type="caution">
    <text evidence="2">The sequence shown here is derived from an EMBL/GenBank/DDBJ whole genome shotgun (WGS) entry which is preliminary data.</text>
</comment>
<evidence type="ECO:0000259" key="1">
    <source>
        <dbReference type="PROSITE" id="PS52044"/>
    </source>
</evidence>
<protein>
    <recommendedName>
        <fullName evidence="1">VLRF1 domain-containing protein</fullName>
    </recommendedName>
</protein>
<organism evidence="2 3">
    <name type="scientific">Algoriphagus sediminis</name>
    <dbReference type="NCBI Taxonomy" id="3057113"/>
    <lineage>
        <taxon>Bacteria</taxon>
        <taxon>Pseudomonadati</taxon>
        <taxon>Bacteroidota</taxon>
        <taxon>Cytophagia</taxon>
        <taxon>Cytophagales</taxon>
        <taxon>Cyclobacteriaceae</taxon>
        <taxon>Algoriphagus</taxon>
    </lineage>
</organism>
<dbReference type="InterPro" id="IPR041175">
    <property type="entry name" value="VLRF1/Vms1"/>
</dbReference>
<evidence type="ECO:0000313" key="3">
    <source>
        <dbReference type="Proteomes" id="UP001171916"/>
    </source>
</evidence>
<sequence length="234" mass="27830">MVRTGNLRKIFRNQFDEIMNFAKEENFDVNFDYKRHHFEIISDQQSIAKIFLPIDQTVGQNYSLKEKEDFFLPICVIKAGQAFLCLFHNSELIDHKVFRAYMVRKKQGKSQVKHLKTKGKSRLGSRIRLSETERFFLEINKRLNSYNEHPIERWALSCSKTLFPLLFDSEIPPPFDSKSKSIYKIPFHIAEAKFEIYEELYKQLCSFHLSVNENANDIFEPFIEKNQKLDSDDW</sequence>
<keyword evidence="3" id="KW-1185">Reference proteome</keyword>
<dbReference type="Proteomes" id="UP001171916">
    <property type="component" value="Unassembled WGS sequence"/>
</dbReference>
<evidence type="ECO:0000313" key="2">
    <source>
        <dbReference type="EMBL" id="MDN3204463.1"/>
    </source>
</evidence>
<accession>A0ABT7YDA7</accession>